<dbReference type="InterPro" id="IPR050238">
    <property type="entry name" value="DNA_Rep/Repair_Clamp_Loader"/>
</dbReference>
<dbReference type="Pfam" id="PF13177">
    <property type="entry name" value="DNA_pol3_delta2"/>
    <property type="match status" value="1"/>
</dbReference>
<dbReference type="EMBL" id="ACJX03000001">
    <property type="protein sequence ID" value="KRT35992.1"/>
    <property type="molecule type" value="Genomic_DNA"/>
</dbReference>
<dbReference type="FunFam" id="3.40.50.300:FF:000014">
    <property type="entry name" value="DNA polymerase III subunit gamma/tau"/>
    <property type="match status" value="1"/>
</dbReference>
<dbReference type="CDD" id="cd18137">
    <property type="entry name" value="HLD_clamp_pol_III_gamma_tau"/>
    <property type="match status" value="1"/>
</dbReference>
<dbReference type="EC" id="2.7.7.7" evidence="8"/>
<dbReference type="NCBIfam" id="NF004046">
    <property type="entry name" value="PRK05563.1"/>
    <property type="match status" value="1"/>
</dbReference>
<dbReference type="PRINTS" id="PR00300">
    <property type="entry name" value="CLPPROTEASEA"/>
</dbReference>
<dbReference type="SUPFAM" id="SSF52540">
    <property type="entry name" value="P-loop containing nucleoside triphosphate hydrolases"/>
    <property type="match status" value="1"/>
</dbReference>
<dbReference type="Gene3D" id="3.40.50.300">
    <property type="entry name" value="P-loop containing nucleotide triphosphate hydrolases"/>
    <property type="match status" value="1"/>
</dbReference>
<gene>
    <name evidence="8" type="primary">dnaX</name>
    <name evidence="10" type="ORF">HMPREF1705_03254</name>
</gene>
<keyword evidence="6 8" id="KW-0239">DNA-directed DNA polymerase</keyword>
<evidence type="ECO:0000256" key="5">
    <source>
        <dbReference type="ARBA" id="ARBA00022840"/>
    </source>
</evidence>
<comment type="function">
    <text evidence="8">DNA polymerase III is a complex, multichain enzyme responsible for most of the replicative synthesis in bacteria. This DNA polymerase also exhibits 3' to 5' exonuclease activity.</text>
</comment>
<dbReference type="SMART" id="SM00382">
    <property type="entry name" value="AAA"/>
    <property type="match status" value="1"/>
</dbReference>
<dbReference type="Proteomes" id="UP000005273">
    <property type="component" value="Unassembled WGS sequence"/>
</dbReference>
<dbReference type="NCBIfam" id="TIGR02397">
    <property type="entry name" value="dnaX_nterm"/>
    <property type="match status" value="1"/>
</dbReference>
<keyword evidence="5 8" id="KW-0067">ATP-binding</keyword>
<dbReference type="FunFam" id="1.10.8.60:FF:000013">
    <property type="entry name" value="DNA polymerase III subunit gamma/tau"/>
    <property type="match status" value="1"/>
</dbReference>
<comment type="caution">
    <text evidence="10">The sequence shown here is derived from an EMBL/GenBank/DDBJ whole genome shotgun (WGS) entry which is preliminary data.</text>
</comment>
<dbReference type="PANTHER" id="PTHR11669:SF0">
    <property type="entry name" value="PROTEIN STICHEL-LIKE 2"/>
    <property type="match status" value="1"/>
</dbReference>
<dbReference type="InterPro" id="IPR012763">
    <property type="entry name" value="DNA_pol_III_sug/sutau_N"/>
</dbReference>
<protein>
    <recommendedName>
        <fullName evidence="8">DNA polymerase III subunit gamma/tau</fullName>
        <ecNumber evidence="8">2.7.7.7</ecNumber>
    </recommendedName>
</protein>
<dbReference type="InterPro" id="IPR003593">
    <property type="entry name" value="AAA+_ATPase"/>
</dbReference>
<dbReference type="GO" id="GO:0005524">
    <property type="term" value="F:ATP binding"/>
    <property type="evidence" value="ECO:0007669"/>
    <property type="project" value="UniProtKB-KW"/>
</dbReference>
<sequence length="557" mass="63374">MYISLYRKYRPGRFSDVVGQEGIVKILRNSLRSKKIGHAFLFSGPRGCGKTTVARIVAKALNCPDAWEGEPCDCCEVCKTISRGESLDVIEIDGASNRGIEEIRNLKSQIGLASFSLSYKVYIIDEVHMLTDAAFNALLKTLEEPPQRVVFILATTAPEKVPLTIRSRCLRFYFNRLSSVDIVNRLRRVAQEESFDYEEEALWELARQADGSLRDALTLLEQALSLEEKALTLNSVVLLFGGSRSTLEDMVKLMALDPSKGYAKMREILKRGLTAERLFEIAFSIFRDMWAYKALGDEVVEELELSEKEKRFLEEETSSWDTSNLFSAMELCADLSLKAKLGVKDDILASMFFARTKKMEQAVISLRNDVQEHVKEPEIATTESSRDEVDVQTVNVQWQKIMNQLIEEALPIYCALISSKVERGEGEVVIEVSEERAFDYNILKLHRNRVYLYDLISRHMGEISEIVVKSGKEEIRYSKRVPDAEDIAEKGQIELLQPEEDEEKVEAKRDEPLSARAYNVKEDDAVLKHIAMFLNGDVLMYKRIEEDLDEDGGVDIE</sequence>
<dbReference type="Gene3D" id="1.10.8.60">
    <property type="match status" value="1"/>
</dbReference>
<evidence type="ECO:0000256" key="8">
    <source>
        <dbReference type="RuleBase" id="RU364063"/>
    </source>
</evidence>
<dbReference type="CDD" id="cd00009">
    <property type="entry name" value="AAA"/>
    <property type="match status" value="1"/>
</dbReference>
<accession>A0A0T5XCA2</accession>
<comment type="catalytic activity">
    <reaction evidence="7 8">
        <text>DNA(n) + a 2'-deoxyribonucleoside 5'-triphosphate = DNA(n+1) + diphosphate</text>
        <dbReference type="Rhea" id="RHEA:22508"/>
        <dbReference type="Rhea" id="RHEA-COMP:17339"/>
        <dbReference type="Rhea" id="RHEA-COMP:17340"/>
        <dbReference type="ChEBI" id="CHEBI:33019"/>
        <dbReference type="ChEBI" id="CHEBI:61560"/>
        <dbReference type="ChEBI" id="CHEBI:173112"/>
        <dbReference type="EC" id="2.7.7.7"/>
    </reaction>
</comment>
<evidence type="ECO:0000256" key="6">
    <source>
        <dbReference type="ARBA" id="ARBA00022932"/>
    </source>
</evidence>
<dbReference type="eggNOG" id="COG2812">
    <property type="taxonomic scope" value="Bacteria"/>
</dbReference>
<evidence type="ECO:0000256" key="1">
    <source>
        <dbReference type="ARBA" id="ARBA00006360"/>
    </source>
</evidence>
<name>A0A0T5XCA2_9BACT</name>
<evidence type="ECO:0000256" key="4">
    <source>
        <dbReference type="ARBA" id="ARBA00022833"/>
    </source>
</evidence>
<dbReference type="GO" id="GO:0006261">
    <property type="term" value="P:DNA-templated DNA replication"/>
    <property type="evidence" value="ECO:0007669"/>
    <property type="project" value="TreeGrafter"/>
</dbReference>
<comment type="subunit">
    <text evidence="8">DNA polymerase III contains a core (composed of alpha, epsilon and theta chains) that associates with a tau subunit. This core dimerizes to form the POLIII' complex. PolIII' associates with the gamma complex (composed of gamma, delta, delta', psi and chi chains) and with the beta chain to form the complete DNA polymerase III complex.</text>
</comment>
<evidence type="ECO:0000256" key="3">
    <source>
        <dbReference type="ARBA" id="ARBA00022741"/>
    </source>
</evidence>
<evidence type="ECO:0000256" key="2">
    <source>
        <dbReference type="ARBA" id="ARBA00022723"/>
    </source>
</evidence>
<dbReference type="InterPro" id="IPR001270">
    <property type="entry name" value="ClpA/B"/>
</dbReference>
<dbReference type="InterPro" id="IPR045085">
    <property type="entry name" value="HLD_clamp_pol_III_gamma_tau"/>
</dbReference>
<keyword evidence="8" id="KW-0808">Transferase</keyword>
<reference evidence="11" key="1">
    <citation type="submission" date="2012-09" db="EMBL/GenBank/DDBJ databases">
        <authorList>
            <person name="Weinstock G."/>
            <person name="Sodergren E."/>
            <person name="Clifton S."/>
            <person name="Fulton L."/>
            <person name="Fulton B."/>
            <person name="Courtney L."/>
            <person name="Fronick C."/>
            <person name="Harrison M."/>
            <person name="Strong C."/>
            <person name="Farmer C."/>
            <person name="Delehaunty K."/>
            <person name="Markovic C."/>
            <person name="Hall O."/>
            <person name="Minx P."/>
            <person name="Tomlinson C."/>
            <person name="Mitreva M."/>
            <person name="Nelson J."/>
            <person name="Hou S."/>
            <person name="Wollam A."/>
            <person name="Pepin K.H."/>
            <person name="Johnson M."/>
            <person name="Bhonagiri V."/>
            <person name="Nash W.E."/>
            <person name="Suruliraj S."/>
            <person name="Warren W."/>
            <person name="Chinwalla A."/>
            <person name="Mardis E.R."/>
            <person name="Wilson R.K."/>
        </authorList>
    </citation>
    <scope>NUCLEOTIDE SEQUENCE [LARGE SCALE GENOMIC DNA]</scope>
    <source>
        <strain evidence="11">OS1</strain>
    </source>
</reference>
<evidence type="ECO:0000259" key="9">
    <source>
        <dbReference type="SMART" id="SM00382"/>
    </source>
</evidence>
<evidence type="ECO:0000256" key="7">
    <source>
        <dbReference type="ARBA" id="ARBA00049244"/>
    </source>
</evidence>
<evidence type="ECO:0000313" key="10">
    <source>
        <dbReference type="EMBL" id="KRT35992.1"/>
    </source>
</evidence>
<dbReference type="RefSeq" id="WP_057940889.1">
    <property type="nucleotide sequence ID" value="NZ_ACJX03000001.1"/>
</dbReference>
<dbReference type="AlphaFoldDB" id="A0A0T5XCA2"/>
<dbReference type="OrthoDB" id="9810148at2"/>
<evidence type="ECO:0000313" key="11">
    <source>
        <dbReference type="Proteomes" id="UP000005273"/>
    </source>
</evidence>
<dbReference type="STRING" id="592015.HMPREF1705_03254"/>
<proteinExistence type="inferred from homology"/>
<dbReference type="GO" id="GO:0046872">
    <property type="term" value="F:metal ion binding"/>
    <property type="evidence" value="ECO:0007669"/>
    <property type="project" value="UniProtKB-KW"/>
</dbReference>
<keyword evidence="8" id="KW-0235">DNA replication</keyword>
<keyword evidence="4" id="KW-0862">Zinc</keyword>
<dbReference type="Pfam" id="PF22608">
    <property type="entry name" value="DNAX_ATPase_lid"/>
    <property type="match status" value="1"/>
</dbReference>
<keyword evidence="2" id="KW-0479">Metal-binding</keyword>
<feature type="domain" description="AAA+ ATPase" evidence="9">
    <location>
        <begin position="36"/>
        <end position="184"/>
    </location>
</feature>
<dbReference type="GO" id="GO:0003887">
    <property type="term" value="F:DNA-directed DNA polymerase activity"/>
    <property type="evidence" value="ECO:0007669"/>
    <property type="project" value="UniProtKB-KW"/>
</dbReference>
<dbReference type="InterPro" id="IPR027417">
    <property type="entry name" value="P-loop_NTPase"/>
</dbReference>
<comment type="similarity">
    <text evidence="1 8">Belongs to the DnaX/STICHEL family.</text>
</comment>
<keyword evidence="8" id="KW-0548">Nucleotidyltransferase</keyword>
<dbReference type="PANTHER" id="PTHR11669">
    <property type="entry name" value="REPLICATION FACTOR C / DNA POLYMERASE III GAMMA-TAU SUBUNIT"/>
    <property type="match status" value="1"/>
</dbReference>
<organism evidence="10 11">
    <name type="scientific">Acetomicrobium hydrogeniformans ATCC BAA-1850</name>
    <dbReference type="NCBI Taxonomy" id="592015"/>
    <lineage>
        <taxon>Bacteria</taxon>
        <taxon>Thermotogati</taxon>
        <taxon>Synergistota</taxon>
        <taxon>Synergistia</taxon>
        <taxon>Synergistales</taxon>
        <taxon>Acetomicrobiaceae</taxon>
        <taxon>Acetomicrobium</taxon>
    </lineage>
</organism>
<keyword evidence="3 8" id="KW-0547">Nucleotide-binding</keyword>
<keyword evidence="11" id="KW-1185">Reference proteome</keyword>
<dbReference type="GO" id="GO:0009360">
    <property type="term" value="C:DNA polymerase III complex"/>
    <property type="evidence" value="ECO:0007669"/>
    <property type="project" value="InterPro"/>
</dbReference>